<dbReference type="GO" id="GO:0006310">
    <property type="term" value="P:DNA recombination"/>
    <property type="evidence" value="ECO:0007669"/>
    <property type="project" value="UniProtKB-KW"/>
</dbReference>
<sequence>MNLESSEDTIKFVKREVPIYRMKGNEYISDSRYIIGLLIEDEIVIPHPVTDFLDKNYYNESGSINSEKAVADTLVQFLNYILHQKNSGHSIFKKIRGIADLKLCHMETFLEYCGEKGNLRDTVKRKEYYLLHFYYFFGIQKKVLKNTPLINRPSHSNNLNGNKSYRQTSTFNVNLYYKKPKQQDYDVDVIKKKDFLTQKWTTPQEKQAIRLKIIREFLMLAKIEFPHIAFAVCLQIFGGLRAAECMNLDINSVLPQNNSQYGEKGIILKIRDRQPNLFPLYSPQSNNQVKRPRDQAVLLDPLVPYLYKKHLDWLNKKHRSMKGKSKFKSNLALFINSRGEAMQTHTYRNTFNNLKRFYLGMLKNTNGRYEDFKEFRETKWSTHIGRGAFTNLCLDAGYSAVQTAILRGDRSPQAMLDYTDILTATSSIIRAIDIISPKSIDSSYEFEEIELNKTWKDVMHFANPDNRHTEFTD</sequence>
<protein>
    <submittedName>
        <fullName evidence="2">Uncharacterized protein</fullName>
    </submittedName>
</protein>
<proteinExistence type="predicted"/>
<reference evidence="2 3" key="1">
    <citation type="submission" date="2016-02" db="EMBL/GenBank/DDBJ databases">
        <title>Comparative analysis of three nematocidal Bacillus thuringiensis strains.</title>
        <authorList>
            <person name="Hollensteiner J."/>
            <person name="Kloesener M."/>
            <person name="Bunk B."/>
            <person name="Sproeer C."/>
            <person name="Rosenstiel P."/>
            <person name="Schulte-Iserlohe R."/>
            <person name="Schulenburg H."/>
            <person name="Liesegang H."/>
        </authorList>
    </citation>
    <scope>NUCLEOTIDE SEQUENCE [LARGE SCALE GENOMIC DNA]</scope>
    <source>
        <strain evidence="2 3">Bt18247</strain>
    </source>
</reference>
<keyword evidence="1" id="KW-0233">DNA recombination</keyword>
<evidence type="ECO:0000313" key="2">
    <source>
        <dbReference type="EMBL" id="AOM13101.1"/>
    </source>
</evidence>
<dbReference type="InterPro" id="IPR011010">
    <property type="entry name" value="DNA_brk_join_enz"/>
</dbReference>
<dbReference type="GO" id="GO:0003677">
    <property type="term" value="F:DNA binding"/>
    <property type="evidence" value="ECO:0007669"/>
    <property type="project" value="InterPro"/>
</dbReference>
<dbReference type="EMBL" id="CP015250">
    <property type="protein sequence ID" value="AOM13101.1"/>
    <property type="molecule type" value="Genomic_DNA"/>
</dbReference>
<evidence type="ECO:0000313" key="3">
    <source>
        <dbReference type="Proteomes" id="UP000192743"/>
    </source>
</evidence>
<dbReference type="InterPro" id="IPR013762">
    <property type="entry name" value="Integrase-like_cat_sf"/>
</dbReference>
<dbReference type="AlphaFoldDB" id="A0A9W3XAR4"/>
<accession>A0A9W3XAR4</accession>
<gene>
    <name evidence="2" type="ORF">BTI247_47290</name>
</gene>
<dbReference type="GO" id="GO:0015074">
    <property type="term" value="P:DNA integration"/>
    <property type="evidence" value="ECO:0007669"/>
    <property type="project" value="InterPro"/>
</dbReference>
<name>A0A9W3XAR4_BACTU</name>
<dbReference type="RefSeq" id="WP_069356241.1">
    <property type="nucleotide sequence ID" value="NZ_CP015250.1"/>
</dbReference>
<organism evidence="2 3">
    <name type="scientific">Bacillus thuringiensis Bt18247</name>
    <dbReference type="NCBI Taxonomy" id="1423143"/>
    <lineage>
        <taxon>Bacteria</taxon>
        <taxon>Bacillati</taxon>
        <taxon>Bacillota</taxon>
        <taxon>Bacilli</taxon>
        <taxon>Bacillales</taxon>
        <taxon>Bacillaceae</taxon>
        <taxon>Bacillus</taxon>
        <taxon>Bacillus cereus group</taxon>
    </lineage>
</organism>
<dbReference type="Proteomes" id="UP000192743">
    <property type="component" value="Chromosome"/>
</dbReference>
<dbReference type="SUPFAM" id="SSF56349">
    <property type="entry name" value="DNA breaking-rejoining enzymes"/>
    <property type="match status" value="1"/>
</dbReference>
<evidence type="ECO:0000256" key="1">
    <source>
        <dbReference type="ARBA" id="ARBA00023172"/>
    </source>
</evidence>
<dbReference type="Gene3D" id="1.10.443.10">
    <property type="entry name" value="Intergrase catalytic core"/>
    <property type="match status" value="1"/>
</dbReference>